<dbReference type="InParanoid" id="A0A6J0V6D5"/>
<dbReference type="InterPro" id="IPR016187">
    <property type="entry name" value="CTDL_fold"/>
</dbReference>
<keyword evidence="10 15" id="KW-1133">Transmembrane helix</keyword>
<evidence type="ECO:0000256" key="4">
    <source>
        <dbReference type="ARBA" id="ARBA00022536"/>
    </source>
</evidence>
<dbReference type="InterPro" id="IPR051505">
    <property type="entry name" value="C-type_lectin_domain"/>
</dbReference>
<dbReference type="PROSITE" id="PS50026">
    <property type="entry name" value="EGF_3"/>
    <property type="match status" value="4"/>
</dbReference>
<dbReference type="CTD" id="22918"/>
<dbReference type="OrthoDB" id="10045365at2759"/>
<dbReference type="InterPro" id="IPR049883">
    <property type="entry name" value="NOTCH1_EGF-like"/>
</dbReference>
<dbReference type="Pfam" id="PF00059">
    <property type="entry name" value="Lectin_C"/>
    <property type="match status" value="1"/>
</dbReference>
<evidence type="ECO:0000256" key="15">
    <source>
        <dbReference type="SAM" id="Phobius"/>
    </source>
</evidence>
<dbReference type="PROSITE" id="PS00010">
    <property type="entry name" value="ASX_HYDROXYL"/>
    <property type="match status" value="3"/>
</dbReference>
<evidence type="ECO:0000256" key="13">
    <source>
        <dbReference type="PROSITE-ProRule" id="PRU00076"/>
    </source>
</evidence>
<dbReference type="GO" id="GO:0005576">
    <property type="term" value="C:extracellular region"/>
    <property type="evidence" value="ECO:0007669"/>
    <property type="project" value="UniProtKB-SubCell"/>
</dbReference>
<keyword evidence="6 15" id="KW-0812">Transmembrane</keyword>
<keyword evidence="11 15" id="KW-0472">Membrane</keyword>
<evidence type="ECO:0000256" key="10">
    <source>
        <dbReference type="ARBA" id="ARBA00022989"/>
    </source>
</evidence>
<dbReference type="SMART" id="SM00181">
    <property type="entry name" value="EGF"/>
    <property type="match status" value="5"/>
</dbReference>
<dbReference type="InterPro" id="IPR000152">
    <property type="entry name" value="EGF-type_Asp/Asn_hydroxyl_site"/>
</dbReference>
<evidence type="ECO:0000256" key="3">
    <source>
        <dbReference type="ARBA" id="ARBA00022525"/>
    </source>
</evidence>
<feature type="compositionally biased region" description="Low complexity" evidence="14">
    <location>
        <begin position="450"/>
        <end position="460"/>
    </location>
</feature>
<dbReference type="KEGG" id="pvt:110089604"/>
<dbReference type="Proteomes" id="UP001652642">
    <property type="component" value="Chromosome 4"/>
</dbReference>
<keyword evidence="3" id="KW-0964">Secreted</keyword>
<feature type="region of interest" description="Disordered" evidence="14">
    <location>
        <begin position="491"/>
        <end position="524"/>
    </location>
</feature>
<dbReference type="GeneID" id="110089604"/>
<evidence type="ECO:0000256" key="16">
    <source>
        <dbReference type="SAM" id="SignalP"/>
    </source>
</evidence>
<feature type="domain" description="EGF-like" evidence="17">
    <location>
        <begin position="288"/>
        <end position="326"/>
    </location>
</feature>
<comment type="subcellular location">
    <subcellularLocation>
        <location evidence="1">Membrane</location>
        <topology evidence="1">Single-pass type I membrane protein</topology>
    </subcellularLocation>
    <subcellularLocation>
        <location evidence="2">Secreted</location>
    </subcellularLocation>
</comment>
<feature type="region of interest" description="Disordered" evidence="14">
    <location>
        <begin position="450"/>
        <end position="474"/>
    </location>
</feature>
<evidence type="ECO:0000313" key="20">
    <source>
        <dbReference type="RefSeq" id="XP_020668432.2"/>
    </source>
</evidence>
<keyword evidence="19" id="KW-1185">Reference proteome</keyword>
<dbReference type="Gene3D" id="2.10.25.10">
    <property type="entry name" value="Laminin"/>
    <property type="match status" value="5"/>
</dbReference>
<feature type="disulfide bond" evidence="13">
    <location>
        <begin position="373"/>
        <end position="383"/>
    </location>
</feature>
<dbReference type="SMART" id="SM00179">
    <property type="entry name" value="EGF_CA"/>
    <property type="match status" value="5"/>
</dbReference>
<keyword evidence="9" id="KW-0677">Repeat</keyword>
<dbReference type="PANTHER" id="PTHR14789">
    <property type="entry name" value="CHONDROLECTIN VARIANT CHODLFDELTAE"/>
    <property type="match status" value="1"/>
</dbReference>
<dbReference type="SMART" id="SM00034">
    <property type="entry name" value="CLECT"/>
    <property type="match status" value="1"/>
</dbReference>
<feature type="signal peptide" evidence="16">
    <location>
        <begin position="1"/>
        <end position="18"/>
    </location>
</feature>
<reference evidence="20" key="1">
    <citation type="submission" date="2025-08" db="UniProtKB">
        <authorList>
            <consortium name="RefSeq"/>
        </authorList>
    </citation>
    <scope>IDENTIFICATION</scope>
</reference>
<feature type="domain" description="C-type lectin" evidence="18">
    <location>
        <begin position="29"/>
        <end position="159"/>
    </location>
</feature>
<sequence>METLLQIFWLVLLLAVMAQPSEEVEALCAGTTCYTLNFGRLNWMDAQRNCKNNGGNLMTLKSREEALLVPELLGKMPPGTTGTDMEVKIWIGLYREKGKCYQHHQPLKGFIWVTGGEETKYSNWGREPMGTCLTKKCVVLQQTPSSSEGLVWADTSCSRIVEGYLCKFSFQGMCRPLVLAGPGTAKYTTPFGVTTTSLVAVPFGSSAEVVCGPKGEEKTNTFLLCKPQANSNTSEWSSPGPFCASPAYGCSYSNGGCEHECLDLGGGLFQCACHSDYQLGGDQLSCVPVDYCSSNPCQGQCIPQQGGFTCACSVGYMLADDGLRCVDVNECSIPQHPCEQICINTMGSFTCHCKQGYQPSGPDNRTCQDIDECARDKPCEQLCVNTPGSFLCSCQRGYQLEGINGNSCLDVDECQEELCEHMCINHLGSYQCSCRSGWILAPNEVSCLPDTTSSTFSPPTQRDREQESPMNRDHVSEAPALLPDSSVPAEQDKALVSQDSTSQTSVFNSPLDANNHVRDDHTDNNSGSLKQLLYYTLGGVAAFLLLALVLSGVTYRKMKAKDTKKKSKSAADNYSWVPDQGESRVGSNEYM</sequence>
<evidence type="ECO:0000256" key="9">
    <source>
        <dbReference type="ARBA" id="ARBA00022737"/>
    </source>
</evidence>
<dbReference type="InterPro" id="IPR009030">
    <property type="entry name" value="Growth_fac_rcpt_cys_sf"/>
</dbReference>
<evidence type="ECO:0000256" key="14">
    <source>
        <dbReference type="SAM" id="MobiDB-lite"/>
    </source>
</evidence>
<comment type="caution">
    <text evidence="13">Lacks conserved residue(s) required for the propagation of feature annotation.</text>
</comment>
<evidence type="ECO:0000256" key="2">
    <source>
        <dbReference type="ARBA" id="ARBA00004613"/>
    </source>
</evidence>
<dbReference type="Pfam" id="PF07645">
    <property type="entry name" value="EGF_CA"/>
    <property type="match status" value="4"/>
</dbReference>
<keyword evidence="7 16" id="KW-0732">Signal</keyword>
<evidence type="ECO:0000259" key="17">
    <source>
        <dbReference type="PROSITE" id="PS50026"/>
    </source>
</evidence>
<accession>A0A6J0V6D5</accession>
<dbReference type="InterPro" id="IPR016186">
    <property type="entry name" value="C-type_lectin-like/link_sf"/>
</dbReference>
<feature type="region of interest" description="Disordered" evidence="14">
    <location>
        <begin position="560"/>
        <end position="591"/>
    </location>
</feature>
<keyword evidence="4 13" id="KW-0245">EGF-like domain</keyword>
<feature type="domain" description="EGF-like" evidence="17">
    <location>
        <begin position="410"/>
        <end position="448"/>
    </location>
</feature>
<keyword evidence="8" id="KW-0430">Lectin</keyword>
<dbReference type="InterPro" id="IPR000742">
    <property type="entry name" value="EGF"/>
</dbReference>
<evidence type="ECO:0000256" key="5">
    <source>
        <dbReference type="ARBA" id="ARBA00022553"/>
    </source>
</evidence>
<evidence type="ECO:0000256" key="8">
    <source>
        <dbReference type="ARBA" id="ARBA00022734"/>
    </source>
</evidence>
<dbReference type="PROSITE" id="PS01186">
    <property type="entry name" value="EGF_2"/>
    <property type="match status" value="2"/>
</dbReference>
<evidence type="ECO:0000256" key="7">
    <source>
        <dbReference type="ARBA" id="ARBA00022729"/>
    </source>
</evidence>
<dbReference type="CDD" id="cd00054">
    <property type="entry name" value="EGF_CA"/>
    <property type="match status" value="1"/>
</dbReference>
<dbReference type="InterPro" id="IPR001881">
    <property type="entry name" value="EGF-like_Ca-bd_dom"/>
</dbReference>
<organism evidence="19 20">
    <name type="scientific">Pogona vitticeps</name>
    <name type="common">central bearded dragon</name>
    <dbReference type="NCBI Taxonomy" id="103695"/>
    <lineage>
        <taxon>Eukaryota</taxon>
        <taxon>Metazoa</taxon>
        <taxon>Chordata</taxon>
        <taxon>Craniata</taxon>
        <taxon>Vertebrata</taxon>
        <taxon>Euteleostomi</taxon>
        <taxon>Lepidosauria</taxon>
        <taxon>Squamata</taxon>
        <taxon>Bifurcata</taxon>
        <taxon>Unidentata</taxon>
        <taxon>Episquamata</taxon>
        <taxon>Toxicofera</taxon>
        <taxon>Iguania</taxon>
        <taxon>Acrodonta</taxon>
        <taxon>Agamidae</taxon>
        <taxon>Amphibolurinae</taxon>
        <taxon>Pogona</taxon>
    </lineage>
</organism>
<proteinExistence type="predicted"/>
<dbReference type="PROSITE" id="PS50041">
    <property type="entry name" value="C_TYPE_LECTIN_2"/>
    <property type="match status" value="1"/>
</dbReference>
<feature type="chain" id="PRO_5046727835" evidence="16">
    <location>
        <begin position="19"/>
        <end position="591"/>
    </location>
</feature>
<dbReference type="GO" id="GO:0030246">
    <property type="term" value="F:carbohydrate binding"/>
    <property type="evidence" value="ECO:0007669"/>
    <property type="project" value="UniProtKB-KW"/>
</dbReference>
<dbReference type="InterPro" id="IPR001304">
    <property type="entry name" value="C-type_lectin-like"/>
</dbReference>
<dbReference type="InterPro" id="IPR018097">
    <property type="entry name" value="EGF_Ca-bd_CS"/>
</dbReference>
<dbReference type="GO" id="GO:0016020">
    <property type="term" value="C:membrane"/>
    <property type="evidence" value="ECO:0007669"/>
    <property type="project" value="UniProtKB-SubCell"/>
</dbReference>
<dbReference type="Gene3D" id="3.10.100.10">
    <property type="entry name" value="Mannose-Binding Protein A, subunit A"/>
    <property type="match status" value="1"/>
</dbReference>
<protein>
    <submittedName>
        <fullName evidence="20">Complement component C1q receptor</fullName>
    </submittedName>
</protein>
<feature type="domain" description="EGF-like" evidence="17">
    <location>
        <begin position="327"/>
        <end position="368"/>
    </location>
</feature>
<feature type="domain" description="EGF-like" evidence="17">
    <location>
        <begin position="369"/>
        <end position="401"/>
    </location>
</feature>
<evidence type="ECO:0000256" key="12">
    <source>
        <dbReference type="ARBA" id="ARBA00023157"/>
    </source>
</evidence>
<name>A0A6J0V6D5_9SAUR</name>
<evidence type="ECO:0000256" key="6">
    <source>
        <dbReference type="ARBA" id="ARBA00022692"/>
    </source>
</evidence>
<dbReference type="SUPFAM" id="SSF57184">
    <property type="entry name" value="Growth factor receptor domain"/>
    <property type="match status" value="2"/>
</dbReference>
<feature type="transmembrane region" description="Helical" evidence="15">
    <location>
        <begin position="532"/>
        <end position="555"/>
    </location>
</feature>
<evidence type="ECO:0000259" key="18">
    <source>
        <dbReference type="PROSITE" id="PS50041"/>
    </source>
</evidence>
<keyword evidence="5" id="KW-0597">Phosphoprotein</keyword>
<evidence type="ECO:0000256" key="11">
    <source>
        <dbReference type="ARBA" id="ARBA00023136"/>
    </source>
</evidence>
<gene>
    <name evidence="20" type="primary">CD93</name>
</gene>
<keyword evidence="12 13" id="KW-1015">Disulfide bond</keyword>
<dbReference type="AlphaFoldDB" id="A0A6J0V6D5"/>
<dbReference type="GO" id="GO:0005509">
    <property type="term" value="F:calcium ion binding"/>
    <property type="evidence" value="ECO:0007669"/>
    <property type="project" value="InterPro"/>
</dbReference>
<dbReference type="RefSeq" id="XP_020668432.2">
    <property type="nucleotide sequence ID" value="XM_020812773.2"/>
</dbReference>
<evidence type="ECO:0000313" key="19">
    <source>
        <dbReference type="Proteomes" id="UP001652642"/>
    </source>
</evidence>
<dbReference type="PANTHER" id="PTHR14789:SF8">
    <property type="entry name" value="C-TYPE LECTIN DOMAIN FAMILY 14 MEMBER A PRECURSOR-RELATED"/>
    <property type="match status" value="1"/>
</dbReference>
<feature type="compositionally biased region" description="Polar residues" evidence="14">
    <location>
        <begin position="497"/>
        <end position="512"/>
    </location>
</feature>
<keyword evidence="20" id="KW-0675">Receptor</keyword>
<feature type="compositionally biased region" description="Basic and acidic residues" evidence="14">
    <location>
        <begin position="461"/>
        <end position="474"/>
    </location>
</feature>
<dbReference type="PROSITE" id="PS01187">
    <property type="entry name" value="EGF_CA"/>
    <property type="match status" value="2"/>
</dbReference>
<dbReference type="SUPFAM" id="SSF56436">
    <property type="entry name" value="C-type lectin-like"/>
    <property type="match status" value="1"/>
</dbReference>
<evidence type="ECO:0000256" key="1">
    <source>
        <dbReference type="ARBA" id="ARBA00004479"/>
    </source>
</evidence>